<organism evidence="2 3">
    <name type="scientific">Meiothermus hypogaeus NBRC 106114</name>
    <dbReference type="NCBI Taxonomy" id="1227553"/>
    <lineage>
        <taxon>Bacteria</taxon>
        <taxon>Thermotogati</taxon>
        <taxon>Deinococcota</taxon>
        <taxon>Deinococci</taxon>
        <taxon>Thermales</taxon>
        <taxon>Thermaceae</taxon>
        <taxon>Meiothermus</taxon>
    </lineage>
</organism>
<reference evidence="2 3" key="1">
    <citation type="submission" date="2019-07" db="EMBL/GenBank/DDBJ databases">
        <title>Whole genome shotgun sequence of Meiothermus hypogaeus NBRC 106114.</title>
        <authorList>
            <person name="Hosoyama A."/>
            <person name="Uohara A."/>
            <person name="Ohji S."/>
            <person name="Ichikawa N."/>
        </authorList>
    </citation>
    <scope>NUCLEOTIDE SEQUENCE [LARGE SCALE GENOMIC DNA]</scope>
    <source>
        <strain evidence="2 3">NBRC 106114</strain>
    </source>
</reference>
<dbReference type="OrthoDB" id="9892437at2"/>
<proteinExistence type="predicted"/>
<dbReference type="RefSeq" id="WP_027877629.1">
    <property type="nucleotide sequence ID" value="NZ_BJXL01000001.1"/>
</dbReference>
<keyword evidence="1" id="KW-0472">Membrane</keyword>
<dbReference type="AlphaFoldDB" id="A0A511QZD7"/>
<protein>
    <recommendedName>
        <fullName evidence="4">DUF3040 domain-containing protein</fullName>
    </recommendedName>
</protein>
<gene>
    <name evidence="2" type="ORF">MHY01S_00680</name>
</gene>
<dbReference type="EMBL" id="BJXL01000001">
    <property type="protein sequence ID" value="GEM81902.1"/>
    <property type="molecule type" value="Genomic_DNA"/>
</dbReference>
<comment type="caution">
    <text evidence="2">The sequence shown here is derived from an EMBL/GenBank/DDBJ whole genome shotgun (WGS) entry which is preliminary data.</text>
</comment>
<keyword evidence="1" id="KW-0812">Transmembrane</keyword>
<sequence length="82" mass="9346">MNDLERSLLEDMLDELAAQAPDGREEQIRKMREKMLAIKLLQRMPQGRTPFFWTAEFWKTALIVVGILAALLGVKIPAIPNP</sequence>
<feature type="transmembrane region" description="Helical" evidence="1">
    <location>
        <begin position="57"/>
        <end position="74"/>
    </location>
</feature>
<evidence type="ECO:0008006" key="4">
    <source>
        <dbReference type="Google" id="ProtNLM"/>
    </source>
</evidence>
<evidence type="ECO:0000313" key="3">
    <source>
        <dbReference type="Proteomes" id="UP000321197"/>
    </source>
</evidence>
<name>A0A511QZD7_9DEIN</name>
<dbReference type="Proteomes" id="UP000321197">
    <property type="component" value="Unassembled WGS sequence"/>
</dbReference>
<accession>A0A511QZD7</accession>
<evidence type="ECO:0000256" key="1">
    <source>
        <dbReference type="SAM" id="Phobius"/>
    </source>
</evidence>
<keyword evidence="1" id="KW-1133">Transmembrane helix</keyword>
<evidence type="ECO:0000313" key="2">
    <source>
        <dbReference type="EMBL" id="GEM81902.1"/>
    </source>
</evidence>